<keyword evidence="2" id="KW-1185">Reference proteome</keyword>
<organism evidence="1 2">
    <name type="scientific">Trifolium pratense</name>
    <name type="common">Red clover</name>
    <dbReference type="NCBI Taxonomy" id="57577"/>
    <lineage>
        <taxon>Eukaryota</taxon>
        <taxon>Viridiplantae</taxon>
        <taxon>Streptophyta</taxon>
        <taxon>Embryophyta</taxon>
        <taxon>Tracheophyta</taxon>
        <taxon>Spermatophyta</taxon>
        <taxon>Magnoliopsida</taxon>
        <taxon>eudicotyledons</taxon>
        <taxon>Gunneridae</taxon>
        <taxon>Pentapetalae</taxon>
        <taxon>rosids</taxon>
        <taxon>fabids</taxon>
        <taxon>Fabales</taxon>
        <taxon>Fabaceae</taxon>
        <taxon>Papilionoideae</taxon>
        <taxon>50 kb inversion clade</taxon>
        <taxon>NPAAA clade</taxon>
        <taxon>Hologalegina</taxon>
        <taxon>IRL clade</taxon>
        <taxon>Trifolieae</taxon>
        <taxon>Trifolium</taxon>
    </lineage>
</organism>
<gene>
    <name evidence="1" type="ORF">MILVUS5_LOCUS41748</name>
</gene>
<comment type="caution">
    <text evidence="1">The sequence shown here is derived from an EMBL/GenBank/DDBJ whole genome shotgun (WGS) entry which is preliminary data.</text>
</comment>
<evidence type="ECO:0000313" key="1">
    <source>
        <dbReference type="EMBL" id="CAJ2679710.1"/>
    </source>
</evidence>
<sequence>MDFFTMKRKKLQSLASELEKKGRLEDVSYSNRLVSQESIVGKISDIVNAIGIIVLAFRGHNVVLEIQGTLPSNFRETSKEPMPDFGHMETRSRIVNGILTIPQTTSNKVLNGCNPCYGGTSLFE</sequence>
<accession>A0ACB0MDK4</accession>
<evidence type="ECO:0000313" key="2">
    <source>
        <dbReference type="Proteomes" id="UP001177021"/>
    </source>
</evidence>
<proteinExistence type="predicted"/>
<protein>
    <submittedName>
        <fullName evidence="1">Uncharacterized protein</fullName>
    </submittedName>
</protein>
<dbReference type="Proteomes" id="UP001177021">
    <property type="component" value="Unassembled WGS sequence"/>
</dbReference>
<name>A0ACB0MDK4_TRIPR</name>
<dbReference type="EMBL" id="CASHSV030000823">
    <property type="protein sequence ID" value="CAJ2679710.1"/>
    <property type="molecule type" value="Genomic_DNA"/>
</dbReference>
<reference evidence="1" key="1">
    <citation type="submission" date="2023-10" db="EMBL/GenBank/DDBJ databases">
        <authorList>
            <person name="Rodriguez Cubillos JULIANA M."/>
            <person name="De Vega J."/>
        </authorList>
    </citation>
    <scope>NUCLEOTIDE SEQUENCE</scope>
</reference>